<dbReference type="InterPro" id="IPR050953">
    <property type="entry name" value="N4_N6_ade-DNA_methylase"/>
</dbReference>
<keyword evidence="4" id="KW-0949">S-adenosyl-L-methionine</keyword>
<evidence type="ECO:0000256" key="2">
    <source>
        <dbReference type="ARBA" id="ARBA00022603"/>
    </source>
</evidence>
<dbReference type="PANTHER" id="PTHR33841:SF1">
    <property type="entry name" value="DNA METHYLTRANSFERASE A"/>
    <property type="match status" value="1"/>
</dbReference>
<evidence type="ECO:0000256" key="6">
    <source>
        <dbReference type="SAM" id="MobiDB-lite"/>
    </source>
</evidence>
<organism evidence="8 9">
    <name type="scientific">Streptomyces anulatus</name>
    <name type="common">Streptomyces chrysomallus</name>
    <dbReference type="NCBI Taxonomy" id="1892"/>
    <lineage>
        <taxon>Bacteria</taxon>
        <taxon>Bacillati</taxon>
        <taxon>Actinomycetota</taxon>
        <taxon>Actinomycetes</taxon>
        <taxon>Kitasatosporales</taxon>
        <taxon>Streptomycetaceae</taxon>
        <taxon>Streptomyces</taxon>
    </lineage>
</organism>
<evidence type="ECO:0000256" key="5">
    <source>
        <dbReference type="ARBA" id="ARBA00047942"/>
    </source>
</evidence>
<reference evidence="8" key="1">
    <citation type="submission" date="2022-10" db="EMBL/GenBank/DDBJ databases">
        <title>The complete genomes of actinobacterial strains from the NBC collection.</title>
        <authorList>
            <person name="Joergensen T.S."/>
            <person name="Alvarez Arevalo M."/>
            <person name="Sterndorff E.B."/>
            <person name="Faurdal D."/>
            <person name="Vuksanovic O."/>
            <person name="Mourched A.-S."/>
            <person name="Charusanti P."/>
            <person name="Shaw S."/>
            <person name="Blin K."/>
            <person name="Weber T."/>
        </authorList>
    </citation>
    <scope>NUCLEOTIDE SEQUENCE</scope>
    <source>
        <strain evidence="8">NBC_01436</strain>
    </source>
</reference>
<dbReference type="EC" id="2.1.1.72" evidence="1"/>
<keyword evidence="2 8" id="KW-0489">Methyltransferase</keyword>
<proteinExistence type="predicted"/>
<evidence type="ECO:0000256" key="1">
    <source>
        <dbReference type="ARBA" id="ARBA00011900"/>
    </source>
</evidence>
<dbReference type="GO" id="GO:0032259">
    <property type="term" value="P:methylation"/>
    <property type="evidence" value="ECO:0007669"/>
    <property type="project" value="UniProtKB-KW"/>
</dbReference>
<evidence type="ECO:0000256" key="4">
    <source>
        <dbReference type="ARBA" id="ARBA00022691"/>
    </source>
</evidence>
<keyword evidence="9" id="KW-1185">Reference proteome</keyword>
<sequence length="1391" mass="155398">MSATTRNQVFSAVHTVGGLLPADMLVRISESKEGKDVPGSGPADYHVIGPRRSVRDEAERHWDYLKAIWRELRDKLPVSAESELPADPTGLAVDQWLEPLFNELGFGRLTTVAAGEYRADSDPERVFPVSHRWHHVPVHMAAWNSLLDKRPGGVGTVPPHSLLQECLNRRDAHLWGVLTNGRQLRLLRDSNALATASYVEFDLEAIFDGELFSEFVLLYRLLHVSRFETGEAGVPSGCWLEKWRTEAIASGTRALDHHRDGVQRAITTLGTGFLRHPDNTVLRENLDADRFHASLLRLAYRMIFLFVAEDRDALHSPDASPETRKRYAKYFGSARLRRLALRRQGTAHADQYAALRIVLDALGREDGRPELGLPGLGGLYDDTEADAPLRDCALTNAALLEAVRHLARVRDEKTARWRPVDYRNMGSEELGSIYESLLELVPKHSATERSFELVNRLGNDRKKTGSYYTPASLIETLLDSTLDPVIDDAQKRGEQAASEAGEPDPSDAIVRELLSLTVCDPACGSGHFLVAAARRIAKRVAAVRESNPEPTPVAVRSALHEVVARCLYGVDLNPMAVELAKVSLWLEALEPGKALGFLDAHIKHGNGLVGTTPTLMLDGIPNKAFKAVEGDEEKVARRLEKQNQAERGGQSGLFDVVVEPKVSNTAFASGLRRIIAAPSDELREVHAQQAAYEAWRDQKEYIHARHVADAWCAAFMWRKTEDAPAPVTHEVFQSLRDPEADSASAATHKEIDRLRDLYHFFHWHLEFPEVFTVPEKKKAGKSGASGEGEPAEGVDQATGWSGGFSCVVGNPPWDRSEFEDKKYFSVIEPSIAQTSGVERGRRIAAWMDENPEAGQRYMDERRKLKSTFMFASSSGVFPLCAEGLTAGGVTKLQVDQLFVELFASVVNAVGRFGCIVPTAIATNAGGQFLFSDFARRGAVGALYDYENSKQLFAGVHASYKFCLISLVGRDLREPEARFAFFLEDSSDLDHPDRVFTLSPEEITLINPNTGTLPIFRSRRDADLTAAIYGRFPVLKNDVTSDVDSWEIGFKYLFRSANDGDILRTREELERDGWWLHGNVFERGEERMLPLYEGKMAHHFDHRWNSYYGTGNNDRRRLEIQEKRDPSESALPRYWIADVGFISTSRKGREVEVPGVAERLEEISWGYQWLCGWRDICRTTDERTAIPAFLPRSATLHTYPLMFPRVSPELVAALIATQSSFPLDFVSRQKISDAHMKLFVWKQLPVPAPSALEPHTAFITPRIIELVCTTYEMGPLARDLGDEGAPFHWDETRRAQIRAELDACFFHLYGISRDDTDYILETFQSETGGLKNNEIAKYGHYRTKDLVLAEYDRMAAAGLSLSTPLVDGENYTSTLTPPPGHGPRHPAAPEAD</sequence>
<accession>A0ABZ1ZGY8</accession>
<dbReference type="EMBL" id="CP109491">
    <property type="protein sequence ID" value="WUX38016.1"/>
    <property type="molecule type" value="Genomic_DNA"/>
</dbReference>
<protein>
    <recommendedName>
        <fullName evidence="1">site-specific DNA-methyltransferase (adenine-specific)</fullName>
        <ecNumber evidence="1">2.1.1.72</ecNumber>
    </recommendedName>
</protein>
<dbReference type="InterPro" id="IPR011639">
    <property type="entry name" value="MethylTrfase_TaqI-like_dom"/>
</dbReference>
<feature type="region of interest" description="Disordered" evidence="6">
    <location>
        <begin position="778"/>
        <end position="798"/>
    </location>
</feature>
<evidence type="ECO:0000256" key="3">
    <source>
        <dbReference type="ARBA" id="ARBA00022679"/>
    </source>
</evidence>
<name>A0ABZ1ZGY8_STRAQ</name>
<keyword evidence="3" id="KW-0808">Transferase</keyword>
<evidence type="ECO:0000313" key="9">
    <source>
        <dbReference type="Proteomes" id="UP001431926"/>
    </source>
</evidence>
<dbReference type="Pfam" id="PF07669">
    <property type="entry name" value="Eco57I"/>
    <property type="match status" value="1"/>
</dbReference>
<gene>
    <name evidence="8" type="ORF">OG367_18060</name>
</gene>
<dbReference type="InterPro" id="IPR029063">
    <property type="entry name" value="SAM-dependent_MTases_sf"/>
</dbReference>
<dbReference type="GO" id="GO:0008168">
    <property type="term" value="F:methyltransferase activity"/>
    <property type="evidence" value="ECO:0007669"/>
    <property type="project" value="UniProtKB-KW"/>
</dbReference>
<dbReference type="Gene3D" id="3.40.50.150">
    <property type="entry name" value="Vaccinia Virus protein VP39"/>
    <property type="match status" value="2"/>
</dbReference>
<evidence type="ECO:0000259" key="7">
    <source>
        <dbReference type="Pfam" id="PF07669"/>
    </source>
</evidence>
<feature type="domain" description="Type II methyltransferase M.TaqI-like" evidence="7">
    <location>
        <begin position="566"/>
        <end position="822"/>
    </location>
</feature>
<evidence type="ECO:0000313" key="8">
    <source>
        <dbReference type="EMBL" id="WUX38016.1"/>
    </source>
</evidence>
<dbReference type="RefSeq" id="WP_329356566.1">
    <property type="nucleotide sequence ID" value="NZ_CP109490.1"/>
</dbReference>
<comment type="catalytic activity">
    <reaction evidence="5">
        <text>a 2'-deoxyadenosine in DNA + S-adenosyl-L-methionine = an N(6)-methyl-2'-deoxyadenosine in DNA + S-adenosyl-L-homocysteine + H(+)</text>
        <dbReference type="Rhea" id="RHEA:15197"/>
        <dbReference type="Rhea" id="RHEA-COMP:12418"/>
        <dbReference type="Rhea" id="RHEA-COMP:12419"/>
        <dbReference type="ChEBI" id="CHEBI:15378"/>
        <dbReference type="ChEBI" id="CHEBI:57856"/>
        <dbReference type="ChEBI" id="CHEBI:59789"/>
        <dbReference type="ChEBI" id="CHEBI:90615"/>
        <dbReference type="ChEBI" id="CHEBI:90616"/>
        <dbReference type="EC" id="2.1.1.72"/>
    </reaction>
</comment>
<dbReference type="Proteomes" id="UP001431926">
    <property type="component" value="Chromosome"/>
</dbReference>
<dbReference type="SUPFAM" id="SSF53335">
    <property type="entry name" value="S-adenosyl-L-methionine-dependent methyltransferases"/>
    <property type="match status" value="1"/>
</dbReference>
<feature type="region of interest" description="Disordered" evidence="6">
    <location>
        <begin position="1366"/>
        <end position="1391"/>
    </location>
</feature>
<dbReference type="PRINTS" id="PR00507">
    <property type="entry name" value="N12N6MTFRASE"/>
</dbReference>
<dbReference type="PANTHER" id="PTHR33841">
    <property type="entry name" value="DNA METHYLTRANSFERASE YEEA-RELATED"/>
    <property type="match status" value="1"/>
</dbReference>
<feature type="compositionally biased region" description="Low complexity" evidence="6">
    <location>
        <begin position="781"/>
        <end position="793"/>
    </location>
</feature>